<dbReference type="GO" id="GO:0030527">
    <property type="term" value="F:structural constituent of chromatin"/>
    <property type="evidence" value="ECO:0007669"/>
    <property type="project" value="InterPro"/>
</dbReference>
<evidence type="ECO:0000256" key="1">
    <source>
        <dbReference type="ARBA" id="ARBA00004123"/>
    </source>
</evidence>
<accession>A0A1Q9CE92</accession>
<evidence type="ECO:0000256" key="11">
    <source>
        <dbReference type="SAM" id="MobiDB-lite"/>
    </source>
</evidence>
<dbReference type="SUPFAM" id="SSF47113">
    <property type="entry name" value="Histone-fold"/>
    <property type="match status" value="1"/>
</dbReference>
<evidence type="ECO:0000256" key="7">
    <source>
        <dbReference type="ARBA" id="ARBA00023125"/>
    </source>
</evidence>
<keyword evidence="9" id="KW-0539">Nucleus</keyword>
<dbReference type="InterPro" id="IPR009072">
    <property type="entry name" value="Histone-fold"/>
</dbReference>
<dbReference type="PANTHER" id="PTHR33510:SF5">
    <property type="entry name" value="PROTEIN TIC 20-II, CHLOROPLASTIC"/>
    <property type="match status" value="1"/>
</dbReference>
<dbReference type="Proteomes" id="UP000186817">
    <property type="component" value="Unassembled WGS sequence"/>
</dbReference>
<feature type="region of interest" description="Disordered" evidence="11">
    <location>
        <begin position="746"/>
        <end position="766"/>
    </location>
</feature>
<evidence type="ECO:0000313" key="14">
    <source>
        <dbReference type="Proteomes" id="UP000186817"/>
    </source>
</evidence>
<keyword evidence="7" id="KW-0238">DNA-binding</keyword>
<keyword evidence="14" id="KW-1185">Reference proteome</keyword>
<dbReference type="GO" id="GO:0046982">
    <property type="term" value="F:protein heterodimerization activity"/>
    <property type="evidence" value="ECO:0007669"/>
    <property type="project" value="InterPro"/>
</dbReference>
<proteinExistence type="inferred from homology"/>
<feature type="compositionally biased region" description="Polar residues" evidence="11">
    <location>
        <begin position="572"/>
        <end position="581"/>
    </location>
</feature>
<dbReference type="Gene3D" id="1.10.20.10">
    <property type="entry name" value="Histone, subunit A"/>
    <property type="match status" value="1"/>
</dbReference>
<dbReference type="GO" id="GO:0005634">
    <property type="term" value="C:nucleus"/>
    <property type="evidence" value="ECO:0007669"/>
    <property type="project" value="UniProtKB-SubCell"/>
</dbReference>
<keyword evidence="6 12" id="KW-1133">Transmembrane helix</keyword>
<feature type="compositionally biased region" description="Low complexity" evidence="11">
    <location>
        <begin position="561"/>
        <end position="571"/>
    </location>
</feature>
<evidence type="ECO:0000256" key="3">
    <source>
        <dbReference type="ARBA" id="ARBA00009596"/>
    </source>
</evidence>
<comment type="subcellular location">
    <subcellularLocation>
        <location evidence="1">Nucleus</location>
    </subcellularLocation>
    <subcellularLocation>
        <location evidence="2">Plastid</location>
        <location evidence="2">Chloroplast membrane</location>
        <topology evidence="2">Multi-pass membrane protein</topology>
    </subcellularLocation>
</comment>
<dbReference type="OrthoDB" id="414558at2759"/>
<comment type="caution">
    <text evidence="13">The sequence shown here is derived from an EMBL/GenBank/DDBJ whole genome shotgun (WGS) entry which is preliminary data.</text>
</comment>
<evidence type="ECO:0000256" key="8">
    <source>
        <dbReference type="ARBA" id="ARBA00023136"/>
    </source>
</evidence>
<dbReference type="InterPro" id="IPR000164">
    <property type="entry name" value="Histone_H3/CENP-A"/>
</dbReference>
<evidence type="ECO:0000256" key="2">
    <source>
        <dbReference type="ARBA" id="ARBA00004508"/>
    </source>
</evidence>
<evidence type="ECO:0000256" key="4">
    <source>
        <dbReference type="ARBA" id="ARBA00010343"/>
    </source>
</evidence>
<feature type="compositionally biased region" description="Basic and acidic residues" evidence="11">
    <location>
        <begin position="130"/>
        <end position="161"/>
    </location>
</feature>
<dbReference type="GO" id="GO:0031969">
    <property type="term" value="C:chloroplast membrane"/>
    <property type="evidence" value="ECO:0007669"/>
    <property type="project" value="UniProtKB-SubCell"/>
</dbReference>
<feature type="compositionally biased region" description="Basic and acidic residues" evidence="11">
    <location>
        <begin position="546"/>
        <end position="560"/>
    </location>
</feature>
<evidence type="ECO:0000313" key="13">
    <source>
        <dbReference type="EMBL" id="OLP81259.1"/>
    </source>
</evidence>
<comment type="similarity">
    <text evidence="4">Belongs to the histone H3 family.</text>
</comment>
<feature type="region of interest" description="Disordered" evidence="11">
    <location>
        <begin position="13"/>
        <end position="37"/>
    </location>
</feature>
<organism evidence="13 14">
    <name type="scientific">Symbiodinium microadriaticum</name>
    <name type="common">Dinoflagellate</name>
    <name type="synonym">Zooxanthella microadriatica</name>
    <dbReference type="NCBI Taxonomy" id="2951"/>
    <lineage>
        <taxon>Eukaryota</taxon>
        <taxon>Sar</taxon>
        <taxon>Alveolata</taxon>
        <taxon>Dinophyceae</taxon>
        <taxon>Suessiales</taxon>
        <taxon>Symbiodiniaceae</taxon>
        <taxon>Symbiodinium</taxon>
    </lineage>
</organism>
<feature type="region of interest" description="Disordered" evidence="11">
    <location>
        <begin position="546"/>
        <end position="587"/>
    </location>
</feature>
<comment type="similarity">
    <text evidence="3">Belongs to the Tic20 family.</text>
</comment>
<feature type="region of interest" description="Disordered" evidence="11">
    <location>
        <begin position="55"/>
        <end position="161"/>
    </location>
</feature>
<protein>
    <submittedName>
        <fullName evidence="13">Tic20 family protein</fullName>
    </submittedName>
</protein>
<sequence length="1653" mass="180996">MFELFRALCSGSCARSGTDGTAPPPQSHSRPDSKGASFLDALSLKPSVVDDGELLFPRQGQVRPNRSSAPRAKSGRWSQRSQYTGADFQDLPNPAGAGALRHWPSEGGRGSGVYGSWQRPPIRKRRGVRRDRPPPGRSERPREDLVEAPREAPREARPARRGVDREIYRLQQSHNYLSIPKAAFARVVKDIQHVPERRSGSDPLVPSLLSRSSFAEEPLRFSTEALELLQAATEATAHRRRVTLSSEDVRLVRRLRQRGPRLADTSPGSSVGSIHLTVRFVYVADMTAMRAMGANRCWKAWYRSLAIAFACSVQSLVYVAPASRGSGLPKPKAAGSKEGVFPTAPALMQDMLIAASPVTPKLKHVLTPGHIRARAPSAELEKPHVRLVALGLGLGSALARKAVRQSCSASSANRRAAVRVALKAGEAEDPLLAEAKAAAEAAKLQLEAAKLRAEADEMRQATAVAQRKARAVRLLGSEDVPGIGLPELMARLQETEGVSLTGEQALALAAALGLSEEPYFFRFEELNSETFDTKLRAIEAEARKAEQAQAEEQRRREEAARAQAAQAPSQAGSTSGTSAPQEAQEDRSLGPRLLGSLAYILPVTEAFKLMLPLIQVFPPLGIVFGPITLLTVLLNFAPFVPLLLFVLFIVLAQSKDNVPRFLRFNLEQAVLLDMALTIPSFILSTMQFSGAGEAVLVGGAFVFALVFGISVYAVLCNLDGKDPDGVPFISNITKNVVDRQTFFDESPNEEAQPLSPPRAASSAVAQGAPGAEATRLAVCTVEDRRATGFFLEEWFVDPTGDFENWRSRGPDAVSVKCRAAETRAEDITCLECVSHVSDLPFTSHPRDALLPSERRRQATLDALASVMQARLVSPWRDGSMELCRRAAAGENAFCKSAAVMGNAMLNAAVSQLISRRPAVHSTLWRPASQPHADNFQFSESLRKAFRNVVIIVTTPQSSPSAMSVADFDLIMAKTGSLKRRFQDADGTQIELSGQELEQSGSQEGDAQKKTDEFAKAIAQEHMHEVPDSHKPFVGAQPKLLKMPRIADGDESYRATRVACQAITTAIKEADGVVLVFAQDASVSGDCKSLLEHCSDSKDVIQKAKVLVAPATDWQHTIPNTQSKFGPVPRAAEGDKLLIYIGTPGKYATMCLRSDHGQFDAAYQADRLIVLCKGVCMLPIGTQEQNILGVDETEVLKAVCHTLKERGPVAWGLGDHTKTTFLQKAYGYPQALPAPSKLTFGKERVGGFKCLADYVKFTNSVKLANPETIVKNYYDTGLTVSVLMATVVSEGTSLLTDADGLAMLRDASIGHIMSKLNQVITVEELAKKKSVYNFYIGDGACRLNGGTELTLHLMEGKSANSLTNVFLFNNKAWAIEDNLVATKEQEHVLYNTQFYDVIAEHQKICICETEQDLREILIYLSDKTVKFLAGEAKPGMHMVVVRGLKMNLPPVLGDIEPIKKSKEMQFMRDVLGTFAKGCESRVPLYGCSAFEYIQYLHIFLEQMPEGKHYQYICGRTDIQAAHMMGFHQPEGKCVLFINDVYGVNSMGESLRFVLSGFGGRQVLVVVWHPSVLKVIDNFHLHRPPMVWPSLGPQLARYYVRKESDAFFADFEGESRSTERVKKAIEAKTPLVMVNVMPQQECNYVQLDARIKVKD</sequence>
<evidence type="ECO:0000256" key="6">
    <source>
        <dbReference type="ARBA" id="ARBA00022989"/>
    </source>
</evidence>
<dbReference type="Pfam" id="PF16166">
    <property type="entry name" value="TIC20"/>
    <property type="match status" value="1"/>
</dbReference>
<keyword evidence="5 12" id="KW-0812">Transmembrane</keyword>
<evidence type="ECO:0000256" key="9">
    <source>
        <dbReference type="ARBA" id="ARBA00023242"/>
    </source>
</evidence>
<name>A0A1Q9CE92_SYMMI</name>
<evidence type="ECO:0000256" key="12">
    <source>
        <dbReference type="SAM" id="Phobius"/>
    </source>
</evidence>
<feature type="coiled-coil region" evidence="10">
    <location>
        <begin position="432"/>
        <end position="468"/>
    </location>
</feature>
<keyword evidence="8 12" id="KW-0472">Membrane</keyword>
<reference evidence="13 14" key="1">
    <citation type="submission" date="2016-02" db="EMBL/GenBank/DDBJ databases">
        <title>Genome analysis of coral dinoflagellate symbionts highlights evolutionary adaptations to a symbiotic lifestyle.</title>
        <authorList>
            <person name="Aranda M."/>
            <person name="Li Y."/>
            <person name="Liew Y.J."/>
            <person name="Baumgarten S."/>
            <person name="Simakov O."/>
            <person name="Wilson M."/>
            <person name="Piel J."/>
            <person name="Ashoor H."/>
            <person name="Bougouffa S."/>
            <person name="Bajic V.B."/>
            <person name="Ryu T."/>
            <person name="Ravasi T."/>
            <person name="Bayer T."/>
            <person name="Micklem G."/>
            <person name="Kim H."/>
            <person name="Bhak J."/>
            <person name="Lajeunesse T.C."/>
            <person name="Voolstra C.R."/>
        </authorList>
    </citation>
    <scope>NUCLEOTIDE SEQUENCE [LARGE SCALE GENOMIC DNA]</scope>
    <source>
        <strain evidence="13 14">CCMP2467</strain>
    </source>
</reference>
<evidence type="ECO:0000256" key="10">
    <source>
        <dbReference type="SAM" id="Coils"/>
    </source>
</evidence>
<feature type="transmembrane region" description="Helical" evidence="12">
    <location>
        <begin position="694"/>
        <end position="715"/>
    </location>
</feature>
<dbReference type="EMBL" id="LSRX01001297">
    <property type="protein sequence ID" value="OLP81259.1"/>
    <property type="molecule type" value="Genomic_DNA"/>
</dbReference>
<keyword evidence="10" id="KW-0175">Coiled coil</keyword>
<dbReference type="PANTHER" id="PTHR33510">
    <property type="entry name" value="PROTEIN TIC 20-II, CHLOROPLASTIC"/>
    <property type="match status" value="1"/>
</dbReference>
<feature type="transmembrane region" description="Helical" evidence="12">
    <location>
        <begin position="623"/>
        <end position="650"/>
    </location>
</feature>
<dbReference type="InterPro" id="IPR005691">
    <property type="entry name" value="Tic20"/>
</dbReference>
<dbReference type="GO" id="GO:0003677">
    <property type="term" value="F:DNA binding"/>
    <property type="evidence" value="ECO:0007669"/>
    <property type="project" value="UniProtKB-KW"/>
</dbReference>
<evidence type="ECO:0000256" key="5">
    <source>
        <dbReference type="ARBA" id="ARBA00022692"/>
    </source>
</evidence>
<dbReference type="SMART" id="SM00428">
    <property type="entry name" value="H3"/>
    <property type="match status" value="1"/>
</dbReference>
<gene>
    <name evidence="13" type="ORF">AK812_SmicGene38222</name>
</gene>
<dbReference type="GO" id="GO:0000786">
    <property type="term" value="C:nucleosome"/>
    <property type="evidence" value="ECO:0007669"/>
    <property type="project" value="InterPro"/>
</dbReference>